<evidence type="ECO:0000256" key="1">
    <source>
        <dbReference type="SAM" id="MobiDB-lite"/>
    </source>
</evidence>
<organism evidence="2 3">
    <name type="scientific">Micromonospora profundi</name>
    <dbReference type="NCBI Taxonomy" id="1420889"/>
    <lineage>
        <taxon>Bacteria</taxon>
        <taxon>Bacillati</taxon>
        <taxon>Actinomycetota</taxon>
        <taxon>Actinomycetes</taxon>
        <taxon>Micromonosporales</taxon>
        <taxon>Micromonosporaceae</taxon>
        <taxon>Micromonospora</taxon>
    </lineage>
</organism>
<feature type="region of interest" description="Disordered" evidence="1">
    <location>
        <begin position="21"/>
        <end position="42"/>
    </location>
</feature>
<proteinExistence type="predicted"/>
<evidence type="ECO:0000313" key="3">
    <source>
        <dbReference type="Proteomes" id="UP001235874"/>
    </source>
</evidence>
<dbReference type="AlphaFoldDB" id="A0AAJ6HUK4"/>
<dbReference type="EMBL" id="CP130472">
    <property type="protein sequence ID" value="WLS44843.1"/>
    <property type="molecule type" value="Genomic_DNA"/>
</dbReference>
<reference evidence="2 3" key="1">
    <citation type="submission" date="2023-07" db="EMBL/GenBank/DDBJ databases">
        <title>Micromonospora profundi TRM 95458 converts glycerol to a new osmotic compound.</title>
        <authorList>
            <person name="Lu D."/>
        </authorList>
    </citation>
    <scope>NUCLEOTIDE SEQUENCE [LARGE SCALE GENOMIC DNA]</scope>
    <source>
        <strain evidence="2 3">TRM95458</strain>
    </source>
</reference>
<keyword evidence="3" id="KW-1185">Reference proteome</keyword>
<dbReference type="RefSeq" id="WP_306272028.1">
    <property type="nucleotide sequence ID" value="NZ_CP130472.1"/>
</dbReference>
<dbReference type="Proteomes" id="UP001235874">
    <property type="component" value="Chromosome"/>
</dbReference>
<evidence type="ECO:0000313" key="2">
    <source>
        <dbReference type="EMBL" id="WLS44843.1"/>
    </source>
</evidence>
<name>A0AAJ6HUK4_9ACTN</name>
<dbReference type="KEGG" id="mprn:Q3V37_26240"/>
<protein>
    <submittedName>
        <fullName evidence="2">Uncharacterized protein</fullName>
    </submittedName>
</protein>
<accession>A0AAJ6HUK4</accession>
<sequence>MSERRTRMSVTAEVVRDRAQHVNPRRSTAVADAAAERSGVVA</sequence>
<gene>
    <name evidence="2" type="ORF">Q3V37_26240</name>
</gene>